<comment type="subcellular location">
    <subcellularLocation>
        <location evidence="1">Nucleus</location>
    </subcellularLocation>
</comment>
<keyword evidence="14" id="KW-1185">Reference proteome</keyword>
<gene>
    <name evidence="13" type="ORF">pdam_00010177</name>
</gene>
<dbReference type="PANTHER" id="PTHR46105">
    <property type="entry name" value="AGAP004733-PA"/>
    <property type="match status" value="1"/>
</dbReference>
<organism evidence="13 14">
    <name type="scientific">Pocillopora damicornis</name>
    <name type="common">Cauliflower coral</name>
    <name type="synonym">Millepora damicornis</name>
    <dbReference type="NCBI Taxonomy" id="46731"/>
    <lineage>
        <taxon>Eukaryota</taxon>
        <taxon>Metazoa</taxon>
        <taxon>Cnidaria</taxon>
        <taxon>Anthozoa</taxon>
        <taxon>Hexacorallia</taxon>
        <taxon>Scleractinia</taxon>
        <taxon>Astrocoeniina</taxon>
        <taxon>Pocilloporidae</taxon>
        <taxon>Pocillopora</taxon>
    </lineage>
</organism>
<dbReference type="FunFam" id="3.30.160.60:FF:002343">
    <property type="entry name" value="Zinc finger protein 33A"/>
    <property type="match status" value="1"/>
</dbReference>
<feature type="compositionally biased region" description="Polar residues" evidence="11">
    <location>
        <begin position="591"/>
        <end position="608"/>
    </location>
</feature>
<dbReference type="OrthoDB" id="5975595at2759"/>
<dbReference type="InterPro" id="IPR036236">
    <property type="entry name" value="Znf_C2H2_sf"/>
</dbReference>
<dbReference type="InterPro" id="IPR013087">
    <property type="entry name" value="Znf_C2H2_type"/>
</dbReference>
<dbReference type="PROSITE" id="PS50157">
    <property type="entry name" value="ZINC_FINGER_C2H2_2"/>
    <property type="match status" value="7"/>
</dbReference>
<feature type="region of interest" description="Disordered" evidence="11">
    <location>
        <begin position="1"/>
        <end position="62"/>
    </location>
</feature>
<feature type="compositionally biased region" description="Basic residues" evidence="11">
    <location>
        <begin position="718"/>
        <end position="730"/>
    </location>
</feature>
<dbReference type="PANTHER" id="PTHR46105:SF31">
    <property type="entry name" value="LOW QUALITY PROTEIN: ZINC FINGER PROTEIN 721-RELATED"/>
    <property type="match status" value="1"/>
</dbReference>
<feature type="compositionally biased region" description="Polar residues" evidence="11">
    <location>
        <begin position="968"/>
        <end position="977"/>
    </location>
</feature>
<dbReference type="GO" id="GO:0005634">
    <property type="term" value="C:nucleus"/>
    <property type="evidence" value="ECO:0007669"/>
    <property type="project" value="UniProtKB-SubCell"/>
</dbReference>
<dbReference type="GO" id="GO:0008270">
    <property type="term" value="F:zinc ion binding"/>
    <property type="evidence" value="ECO:0007669"/>
    <property type="project" value="UniProtKB-KW"/>
</dbReference>
<feature type="compositionally biased region" description="Basic and acidic residues" evidence="11">
    <location>
        <begin position="510"/>
        <end position="521"/>
    </location>
</feature>
<name>A0A3M6UPB2_POCDA</name>
<feature type="domain" description="C2H2-type" evidence="12">
    <location>
        <begin position="1224"/>
        <end position="1247"/>
    </location>
</feature>
<evidence type="ECO:0000256" key="3">
    <source>
        <dbReference type="ARBA" id="ARBA00022737"/>
    </source>
</evidence>
<feature type="region of interest" description="Disordered" evidence="11">
    <location>
        <begin position="889"/>
        <end position="911"/>
    </location>
</feature>
<comment type="caution">
    <text evidence="13">The sequence shown here is derived from an EMBL/GenBank/DDBJ whole genome shotgun (WGS) entry which is preliminary data.</text>
</comment>
<accession>A0A3M6UPB2</accession>
<feature type="region of interest" description="Disordered" evidence="11">
    <location>
        <begin position="958"/>
        <end position="1025"/>
    </location>
</feature>
<dbReference type="FunFam" id="3.30.160.60:FF:000145">
    <property type="entry name" value="Zinc finger protein 574"/>
    <property type="match status" value="1"/>
</dbReference>
<evidence type="ECO:0000313" key="13">
    <source>
        <dbReference type="EMBL" id="RMX55374.1"/>
    </source>
</evidence>
<feature type="compositionally biased region" description="Polar residues" evidence="11">
    <location>
        <begin position="341"/>
        <end position="359"/>
    </location>
</feature>
<feature type="compositionally biased region" description="Basic and acidic residues" evidence="11">
    <location>
        <begin position="981"/>
        <end position="992"/>
    </location>
</feature>
<dbReference type="FunFam" id="3.30.160.60:FF:000624">
    <property type="entry name" value="zinc finger protein 697"/>
    <property type="match status" value="1"/>
</dbReference>
<feature type="compositionally biased region" description="Basic and acidic residues" evidence="11">
    <location>
        <begin position="159"/>
        <end position="170"/>
    </location>
</feature>
<dbReference type="SUPFAM" id="SSF57667">
    <property type="entry name" value="beta-beta-alpha zinc fingers"/>
    <property type="match status" value="4"/>
</dbReference>
<dbReference type="Pfam" id="PF00096">
    <property type="entry name" value="zf-C2H2"/>
    <property type="match status" value="6"/>
</dbReference>
<keyword evidence="6" id="KW-0805">Transcription regulation</keyword>
<feature type="region of interest" description="Disordered" evidence="11">
    <location>
        <begin position="840"/>
        <end position="860"/>
    </location>
</feature>
<evidence type="ECO:0000256" key="6">
    <source>
        <dbReference type="ARBA" id="ARBA00023015"/>
    </source>
</evidence>
<dbReference type="FunFam" id="3.30.160.60:FF:000759">
    <property type="entry name" value="zinc finger protein 16"/>
    <property type="match status" value="1"/>
</dbReference>
<feature type="compositionally biased region" description="Polar residues" evidence="11">
    <location>
        <begin position="889"/>
        <end position="900"/>
    </location>
</feature>
<keyword evidence="3" id="KW-0677">Repeat</keyword>
<dbReference type="SMART" id="SM00355">
    <property type="entry name" value="ZnF_C2H2"/>
    <property type="match status" value="7"/>
</dbReference>
<evidence type="ECO:0000256" key="8">
    <source>
        <dbReference type="ARBA" id="ARBA00023163"/>
    </source>
</evidence>
<feature type="compositionally biased region" description="Polar residues" evidence="11">
    <location>
        <begin position="552"/>
        <end position="568"/>
    </location>
</feature>
<evidence type="ECO:0000256" key="5">
    <source>
        <dbReference type="ARBA" id="ARBA00022833"/>
    </source>
</evidence>
<evidence type="ECO:0000256" key="2">
    <source>
        <dbReference type="ARBA" id="ARBA00022723"/>
    </source>
</evidence>
<evidence type="ECO:0000256" key="4">
    <source>
        <dbReference type="ARBA" id="ARBA00022771"/>
    </source>
</evidence>
<feature type="compositionally biased region" description="Basic and acidic residues" evidence="11">
    <location>
        <begin position="295"/>
        <end position="307"/>
    </location>
</feature>
<dbReference type="Gene3D" id="3.30.160.60">
    <property type="entry name" value="Classic Zinc Finger"/>
    <property type="match status" value="7"/>
</dbReference>
<keyword evidence="9" id="KW-0539">Nucleus</keyword>
<feature type="domain" description="C2H2-type" evidence="12">
    <location>
        <begin position="1140"/>
        <end position="1167"/>
    </location>
</feature>
<keyword evidence="2" id="KW-0479">Metal-binding</keyword>
<dbReference type="InterPro" id="IPR050457">
    <property type="entry name" value="ZnFinger_BTB_dom_contain"/>
</dbReference>
<dbReference type="PROSITE" id="PS00028">
    <property type="entry name" value="ZINC_FINGER_C2H2_1"/>
    <property type="match status" value="7"/>
</dbReference>
<feature type="compositionally biased region" description="Basic and acidic residues" evidence="11">
    <location>
        <begin position="609"/>
        <end position="618"/>
    </location>
</feature>
<feature type="compositionally biased region" description="Basic and acidic residues" evidence="11">
    <location>
        <begin position="731"/>
        <end position="741"/>
    </location>
</feature>
<evidence type="ECO:0000256" key="11">
    <source>
        <dbReference type="SAM" id="MobiDB-lite"/>
    </source>
</evidence>
<feature type="domain" description="C2H2-type" evidence="12">
    <location>
        <begin position="1168"/>
        <end position="1195"/>
    </location>
</feature>
<feature type="compositionally biased region" description="Basic and acidic residues" evidence="11">
    <location>
        <begin position="385"/>
        <end position="397"/>
    </location>
</feature>
<dbReference type="FunFam" id="3.30.160.60:FF:000065">
    <property type="entry name" value="B-cell CLL/lymphoma 6, member B"/>
    <property type="match status" value="1"/>
</dbReference>
<dbReference type="Proteomes" id="UP000275408">
    <property type="component" value="Unassembled WGS sequence"/>
</dbReference>
<keyword evidence="5" id="KW-0862">Zinc</keyword>
<feature type="region of interest" description="Disordered" evidence="11">
    <location>
        <begin position="156"/>
        <end position="194"/>
    </location>
</feature>
<feature type="region of interest" description="Disordered" evidence="11">
    <location>
        <begin position="508"/>
        <end position="632"/>
    </location>
</feature>
<feature type="region of interest" description="Disordered" evidence="11">
    <location>
        <begin position="338"/>
        <end position="419"/>
    </location>
</feature>
<feature type="compositionally biased region" description="Polar residues" evidence="11">
    <location>
        <begin position="1"/>
        <end position="10"/>
    </location>
</feature>
<keyword evidence="4 10" id="KW-0863">Zinc-finger</keyword>
<evidence type="ECO:0000256" key="9">
    <source>
        <dbReference type="ARBA" id="ARBA00023242"/>
    </source>
</evidence>
<dbReference type="GO" id="GO:0000981">
    <property type="term" value="F:DNA-binding transcription factor activity, RNA polymerase II-specific"/>
    <property type="evidence" value="ECO:0007669"/>
    <property type="project" value="TreeGrafter"/>
</dbReference>
<keyword evidence="7" id="KW-0238">DNA-binding</keyword>
<feature type="region of interest" description="Disordered" evidence="11">
    <location>
        <begin position="270"/>
        <end position="318"/>
    </location>
</feature>
<dbReference type="STRING" id="46731.A0A3M6UPB2"/>
<feature type="domain" description="C2H2-type" evidence="12">
    <location>
        <begin position="1254"/>
        <end position="1281"/>
    </location>
</feature>
<dbReference type="Pfam" id="PF13912">
    <property type="entry name" value="zf-C2H2_6"/>
    <property type="match status" value="1"/>
</dbReference>
<proteinExistence type="predicted"/>
<evidence type="ECO:0000256" key="7">
    <source>
        <dbReference type="ARBA" id="ARBA00023125"/>
    </source>
</evidence>
<feature type="domain" description="C2H2-type" evidence="12">
    <location>
        <begin position="1112"/>
        <end position="1139"/>
    </location>
</feature>
<keyword evidence="8" id="KW-0804">Transcription</keyword>
<feature type="region of interest" description="Disordered" evidence="11">
    <location>
        <begin position="703"/>
        <end position="741"/>
    </location>
</feature>
<reference evidence="13 14" key="1">
    <citation type="journal article" date="2018" name="Sci. Rep.">
        <title>Comparative analysis of the Pocillopora damicornis genome highlights role of immune system in coral evolution.</title>
        <authorList>
            <person name="Cunning R."/>
            <person name="Bay R.A."/>
            <person name="Gillette P."/>
            <person name="Baker A.C."/>
            <person name="Traylor-Knowles N."/>
        </authorList>
    </citation>
    <scope>NUCLEOTIDE SEQUENCE [LARGE SCALE GENOMIC DNA]</scope>
    <source>
        <strain evidence="13">RSMAS</strain>
        <tissue evidence="13">Whole animal</tissue>
    </source>
</reference>
<evidence type="ECO:0000313" key="14">
    <source>
        <dbReference type="Proteomes" id="UP000275408"/>
    </source>
</evidence>
<feature type="domain" description="C2H2-type" evidence="12">
    <location>
        <begin position="1196"/>
        <end position="1223"/>
    </location>
</feature>
<feature type="compositionally biased region" description="Polar residues" evidence="11">
    <location>
        <begin position="184"/>
        <end position="194"/>
    </location>
</feature>
<dbReference type="FunFam" id="3.30.160.60:FF:000597">
    <property type="entry name" value="zinc finger protein 236 isoform X3"/>
    <property type="match status" value="1"/>
</dbReference>
<dbReference type="EMBL" id="RCHS01001065">
    <property type="protein sequence ID" value="RMX55374.1"/>
    <property type="molecule type" value="Genomic_DNA"/>
</dbReference>
<protein>
    <recommendedName>
        <fullName evidence="12">C2H2-type domain-containing protein</fullName>
    </recommendedName>
</protein>
<feature type="compositionally biased region" description="Low complexity" evidence="11">
    <location>
        <begin position="41"/>
        <end position="50"/>
    </location>
</feature>
<evidence type="ECO:0000256" key="1">
    <source>
        <dbReference type="ARBA" id="ARBA00004123"/>
    </source>
</evidence>
<feature type="region of interest" description="Disordered" evidence="11">
    <location>
        <begin position="1038"/>
        <end position="1060"/>
    </location>
</feature>
<feature type="domain" description="C2H2-type" evidence="12">
    <location>
        <begin position="1084"/>
        <end position="1111"/>
    </location>
</feature>
<dbReference type="FunFam" id="3.30.160.60:FF:000325">
    <property type="entry name" value="ZFP90 zinc finger protein"/>
    <property type="match status" value="1"/>
</dbReference>
<evidence type="ECO:0000259" key="12">
    <source>
        <dbReference type="PROSITE" id="PS50157"/>
    </source>
</evidence>
<sequence length="1284" mass="146218">MNRTDTISQDDNLRSKHSHLEHHGDVSNISGRRNGPHTDGSSSSHLSTSHEPVLKPQGRDGTRCQSREVLLNLLQPPGLKVMHVQQGNCTSSYQDSDKIFFKPDLYGSYCVRCSNINQTSRSPIDRRRKMIREWNQRAWYNTSMNLDTKAQEQNTSINRDTREDHSHSHEIAMSFPCPGEHLSRTTTTKKNSLSATVNYQEREKRKRLLHQDELPLHKDLCQNLSGYHQQHARQTCFRNDSYTNDPKAPLHKGGDIEDNITIRVDRNLNKKDDPKRIRGSNWHLESRHSLKSKHPISEQKVVHDQPEKGVTGSSSCTAVAQTSTENGNDAFGAVYEKTHTRPPSTSQDDRLNQNLSPLNNYRHEKFRTRNKLGSSPVKSPNGPEHLNEEKGFEKPSEYDNQALHNSSHENSQESGSQSDECTPVIVQCYSLSVLPPALQSTTTEDPQFMEVQNADLRTNIGNEDGKEVPGPFRCSYHRNSPEKHESICCGLESHKDFPYSPPVYCPRSSTESHHGRQDLIVKKPKRPVDQLPTSEPVDLEEQNLPGREISSPHPQTKCTWHPNQQTFKSGRKRRQDHGPWLEPQVKASPGVSDQETSRFPNDTQVTRSSVHDGQESKETSPNWYTKHVQHGGSRALEIHDYYEERRILVEKVCQHTRGSEEDIKCNQDSTSTYECSGQFCQTDHYQASSSGTEVRHKPVCDESTFQPCSHQRENAVGSRKRKSRQPRPQRLRTDDPHLAKETYRHPNSQLETRHKEFSCRENVYQERFSYQPEGDASVSKDRCEKRTEISRVYGNGRKIFSQEDTGLGQRHSPTRHDYVFQRNSPTQVLCSKEFALRKYPPKGTSFPERRNSDPSSENYPQFVEFPRHPHVISPRELEARHKQTQFIPYPTNSHGQSKSPNKPFIHSNATRSSFNSGCNGVTPQHWHGPIWMIGPVGNLGRFEEIGSSYDRVSFGQCDPSRGSVPSAADSSWSTPATNAHGELHGYHFDHRGITAKGKAPNKPSETQPSSPGGKGCDSSNPVEDTVQPAYNKSFTSVEATVTTEAESEKTQQRNGSFSEDHTFLIHTQEVQTDYTAPTTKEKRFVCRYCSKKFAHFSTLQNHLRTHTGDKPFQCNFCGRRFAQSGVLKAHLRTHTGDKPFACMYCGKVFAQSTTLTNHLRTHTGHKPYICNYCGKSFSQPSTLRKHELSHTKERPYPCKFCGKAFAQQSTLTNHMRSHTGQRPYKCHFCDKSFAQLSTLDRHLRLHSSVSLKPHQCQYCSKSFSYISNLASHMRNHEQELESCK</sequence>
<evidence type="ECO:0000256" key="10">
    <source>
        <dbReference type="PROSITE-ProRule" id="PRU00042"/>
    </source>
</evidence>
<dbReference type="GO" id="GO:0000978">
    <property type="term" value="F:RNA polymerase II cis-regulatory region sequence-specific DNA binding"/>
    <property type="evidence" value="ECO:0007669"/>
    <property type="project" value="TreeGrafter"/>
</dbReference>